<dbReference type="NCBIfam" id="TIGR02605">
    <property type="entry name" value="CxxC_CxxC_SSSS"/>
    <property type="match status" value="1"/>
</dbReference>
<dbReference type="PANTHER" id="PTHR34404:SF2">
    <property type="entry name" value="CONSERVED SERINE RICH PROTEIN"/>
    <property type="match status" value="1"/>
</dbReference>
<organism evidence="3">
    <name type="scientific">uncultured Desulfovibrio sp</name>
    <dbReference type="NCBI Taxonomy" id="167968"/>
    <lineage>
        <taxon>Bacteria</taxon>
        <taxon>Pseudomonadati</taxon>
        <taxon>Thermodesulfobacteriota</taxon>
        <taxon>Desulfovibrionia</taxon>
        <taxon>Desulfovibrionales</taxon>
        <taxon>Desulfovibrionaceae</taxon>
        <taxon>Desulfovibrio</taxon>
        <taxon>environmental samples</taxon>
    </lineage>
</organism>
<reference evidence="3" key="1">
    <citation type="submission" date="2016-08" db="EMBL/GenBank/DDBJ databases">
        <authorList>
            <person name="Seilhamer J.J."/>
        </authorList>
    </citation>
    <scope>NUCLEOTIDE SEQUENCE</scope>
    <source>
        <strain evidence="3">86-1</strain>
    </source>
</reference>
<dbReference type="AlphaFoldDB" id="A0A212L6C0"/>
<proteinExistence type="predicted"/>
<accession>A0A212L6C0</accession>
<dbReference type="InterPro" id="IPR013429">
    <property type="entry name" value="Regulatory_FmdB_Zinc_ribbon"/>
</dbReference>
<feature type="domain" description="Putative regulatory protein FmdB zinc ribbon" evidence="2">
    <location>
        <begin position="1"/>
        <end position="42"/>
    </location>
</feature>
<dbReference type="SMART" id="SM00834">
    <property type="entry name" value="CxxC_CXXC_SSSS"/>
    <property type="match status" value="1"/>
</dbReference>
<sequence>MPIYEYQCPQCQHRFEEWVKSPSAQGEEPCPKCGTASPRIMSQTSFVLKGGGWYVDDYGYRKGIKEEGASSASSTSSEGSSASGAGEASSAPAGGEKTGGSAAPTPASNAPAAAPAPTPASTPAPTTAAPKASAAKPAP</sequence>
<dbReference type="Pfam" id="PF09723">
    <property type="entry name" value="Zn_ribbon_8"/>
    <property type="match status" value="1"/>
</dbReference>
<evidence type="ECO:0000259" key="2">
    <source>
        <dbReference type="SMART" id="SM00834"/>
    </source>
</evidence>
<feature type="region of interest" description="Disordered" evidence="1">
    <location>
        <begin position="66"/>
        <end position="139"/>
    </location>
</feature>
<evidence type="ECO:0000313" key="3">
    <source>
        <dbReference type="EMBL" id="SCM73124.1"/>
    </source>
</evidence>
<dbReference type="RefSeq" id="WP_179980513.1">
    <property type="nucleotide sequence ID" value="NZ_LT608333.1"/>
</dbReference>
<dbReference type="EMBL" id="FMJC01000002">
    <property type="protein sequence ID" value="SCM73124.1"/>
    <property type="molecule type" value="Genomic_DNA"/>
</dbReference>
<name>A0A212L6C0_9BACT</name>
<evidence type="ECO:0000256" key="1">
    <source>
        <dbReference type="SAM" id="MobiDB-lite"/>
    </source>
</evidence>
<protein>
    <submittedName>
        <fullName evidence="3">Regulatory protein, FmdB family</fullName>
    </submittedName>
</protein>
<dbReference type="PANTHER" id="PTHR34404">
    <property type="entry name" value="REGULATORY PROTEIN, FMDB FAMILY"/>
    <property type="match status" value="1"/>
</dbReference>
<feature type="compositionally biased region" description="Low complexity" evidence="1">
    <location>
        <begin position="69"/>
        <end position="113"/>
    </location>
</feature>
<feature type="compositionally biased region" description="Low complexity" evidence="1">
    <location>
        <begin position="123"/>
        <end position="139"/>
    </location>
</feature>
<gene>
    <name evidence="3" type="ORF">KL86DES1_21050</name>
</gene>